<evidence type="ECO:0000256" key="1">
    <source>
        <dbReference type="ARBA" id="ARBA00004418"/>
    </source>
</evidence>
<keyword evidence="2" id="KW-0813">Transport</keyword>
<comment type="subcellular location">
    <subcellularLocation>
        <location evidence="1">Periplasm</location>
    </subcellularLocation>
</comment>
<keyword evidence="3" id="KW-0732">Signal</keyword>
<dbReference type="PANTHER" id="PTHR30222:SF17">
    <property type="entry name" value="SPERMIDINE_PUTRESCINE-BINDING PERIPLASMIC PROTEIN"/>
    <property type="match status" value="1"/>
</dbReference>
<dbReference type="Proteomes" id="UP000744980">
    <property type="component" value="Unassembled WGS sequence"/>
</dbReference>
<keyword evidence="6" id="KW-1185">Reference proteome</keyword>
<protein>
    <submittedName>
        <fullName evidence="5">Extracellular solute-binding protein</fullName>
    </submittedName>
</protein>
<evidence type="ECO:0000313" key="6">
    <source>
        <dbReference type="Proteomes" id="UP000744980"/>
    </source>
</evidence>
<keyword evidence="4" id="KW-0574">Periplasm</keyword>
<comment type="caution">
    <text evidence="5">The sequence shown here is derived from an EMBL/GenBank/DDBJ whole genome shotgun (WGS) entry which is preliminary data.</text>
</comment>
<dbReference type="PROSITE" id="PS51318">
    <property type="entry name" value="TAT"/>
    <property type="match status" value="1"/>
</dbReference>
<evidence type="ECO:0000256" key="3">
    <source>
        <dbReference type="ARBA" id="ARBA00022729"/>
    </source>
</evidence>
<evidence type="ECO:0000313" key="5">
    <source>
        <dbReference type="EMBL" id="MBM3095212.1"/>
    </source>
</evidence>
<gene>
    <name evidence="5" type="ORF">GFB56_31290</name>
</gene>
<sequence length="373" mass="40438">MNSYRFTANRRQALKLILAGAGVMGGRFAIPFSAARAAESTIVWAANAGECDPADIARFKEATGITVDYREVISDADQFFASVRPQFTAGLPIGYDVLCISSAYTSFYAENGWLEPLDPGALPNVQKNLLPSLRSVKHADVAIPFDFAPVGLAFNRAHFKEGLQSWGQLLDPAVKGKVGLYATPVVNVAAWGLYLKSEGKVDNVPAEMTLEEAMEVLAFLKPHIESGQLLPAQGENAGQKLSNGDLIAAMAPPVNISQLDPKKVGFAVPNEGAPAYVDRLGIPKGAANLEAALAFIDWWFRPENAASFCRYTLQYPYAVGVKEELAKLDPALAANPLIFPPADVLDRLFPYPAPWDQRERAQIARTWTQMISG</sequence>
<organism evidence="5 6">
    <name type="scientific">Ensifer canadensis</name>
    <dbReference type="NCBI Taxonomy" id="555315"/>
    <lineage>
        <taxon>Bacteria</taxon>
        <taxon>Pseudomonadati</taxon>
        <taxon>Pseudomonadota</taxon>
        <taxon>Alphaproteobacteria</taxon>
        <taxon>Hyphomicrobiales</taxon>
        <taxon>Rhizobiaceae</taxon>
        <taxon>Sinorhizobium/Ensifer group</taxon>
        <taxon>Ensifer</taxon>
    </lineage>
</organism>
<dbReference type="PRINTS" id="PR00909">
    <property type="entry name" value="SPERMDNBNDNG"/>
</dbReference>
<evidence type="ECO:0000256" key="4">
    <source>
        <dbReference type="ARBA" id="ARBA00022764"/>
    </source>
</evidence>
<dbReference type="RefSeq" id="WP_057207879.1">
    <property type="nucleotide sequence ID" value="NZ_CP083373.1"/>
</dbReference>
<name>A0AAW4FV69_9HYPH</name>
<dbReference type="AlphaFoldDB" id="A0AAW4FV69"/>
<dbReference type="InterPro" id="IPR006311">
    <property type="entry name" value="TAT_signal"/>
</dbReference>
<dbReference type="PANTHER" id="PTHR30222">
    <property type="entry name" value="SPERMIDINE/PUTRESCINE-BINDING PERIPLASMIC PROTEIN"/>
    <property type="match status" value="1"/>
</dbReference>
<evidence type="ECO:0000256" key="2">
    <source>
        <dbReference type="ARBA" id="ARBA00022448"/>
    </source>
</evidence>
<dbReference type="SUPFAM" id="SSF53850">
    <property type="entry name" value="Periplasmic binding protein-like II"/>
    <property type="match status" value="1"/>
</dbReference>
<dbReference type="GO" id="GO:0042597">
    <property type="term" value="C:periplasmic space"/>
    <property type="evidence" value="ECO:0007669"/>
    <property type="project" value="UniProtKB-SubCell"/>
</dbReference>
<accession>A0AAW4FV69</accession>
<dbReference type="Pfam" id="PF13416">
    <property type="entry name" value="SBP_bac_8"/>
    <property type="match status" value="1"/>
</dbReference>
<dbReference type="EMBL" id="WXFA01000040">
    <property type="protein sequence ID" value="MBM3095212.1"/>
    <property type="molecule type" value="Genomic_DNA"/>
</dbReference>
<dbReference type="GO" id="GO:0019808">
    <property type="term" value="F:polyamine binding"/>
    <property type="evidence" value="ECO:0007669"/>
    <property type="project" value="InterPro"/>
</dbReference>
<reference evidence="5 6" key="1">
    <citation type="submission" date="2020-01" db="EMBL/GenBank/DDBJ databases">
        <title>Draft genome assembly of Ensifer adhaerens T173.</title>
        <authorList>
            <person name="Craig J.E."/>
            <person name="Stinchcombe J.R."/>
        </authorList>
    </citation>
    <scope>NUCLEOTIDE SEQUENCE [LARGE SCALE GENOMIC DNA]</scope>
    <source>
        <strain evidence="5 6">T173</strain>
    </source>
</reference>
<dbReference type="Gene3D" id="3.40.190.10">
    <property type="entry name" value="Periplasmic binding protein-like II"/>
    <property type="match status" value="2"/>
</dbReference>
<proteinExistence type="predicted"/>
<dbReference type="GO" id="GO:0015846">
    <property type="term" value="P:polyamine transport"/>
    <property type="evidence" value="ECO:0007669"/>
    <property type="project" value="InterPro"/>
</dbReference>
<dbReference type="InterPro" id="IPR001188">
    <property type="entry name" value="Sperm_putr-bd"/>
</dbReference>
<dbReference type="InterPro" id="IPR006059">
    <property type="entry name" value="SBP"/>
</dbReference>